<sequence>MASAADLTNLPSYEIISLCFASAVAAWGLGKMLTQKEDNEEKVEMLPEKLRFKPKKKISLKDKLVLDMLSTHSNLSWCVTDPDIDDNPIAYSSPGFCRFTGYKKSEIEGVNCRFLQGKETKEKDIEQIREAIRKREERSVCILNYRKDGTPFFNQFYLMPLLDTRCEIFSHTVCVCVCVCV</sequence>
<reference evidence="5" key="1">
    <citation type="submission" date="2021-01" db="EMBL/GenBank/DDBJ databases">
        <authorList>
            <person name="Corre E."/>
            <person name="Pelletier E."/>
            <person name="Niang G."/>
            <person name="Scheremetjew M."/>
            <person name="Finn R."/>
            <person name="Kale V."/>
            <person name="Holt S."/>
            <person name="Cochrane G."/>
            <person name="Meng A."/>
            <person name="Brown T."/>
            <person name="Cohen L."/>
        </authorList>
    </citation>
    <scope>NUCLEOTIDE SEQUENCE</scope>
    <source>
        <strain evidence="5">CCCM811</strain>
    </source>
</reference>
<feature type="domain" description="PAS" evidence="4">
    <location>
        <begin position="85"/>
        <end position="170"/>
    </location>
</feature>
<dbReference type="Gene3D" id="3.30.450.20">
    <property type="entry name" value="PAS domain"/>
    <property type="match status" value="1"/>
</dbReference>
<accession>A0A7S3YKY4</accession>
<dbReference type="Pfam" id="PF13426">
    <property type="entry name" value="PAS_9"/>
    <property type="match status" value="1"/>
</dbReference>
<evidence type="ECO:0000259" key="4">
    <source>
        <dbReference type="Pfam" id="PF13426"/>
    </source>
</evidence>
<gene>
    <name evidence="5" type="ORF">LGLO00237_LOCUS7080</name>
</gene>
<dbReference type="InterPro" id="IPR000014">
    <property type="entry name" value="PAS"/>
</dbReference>
<evidence type="ECO:0000256" key="2">
    <source>
        <dbReference type="ARBA" id="ARBA00022643"/>
    </source>
</evidence>
<organism evidence="5">
    <name type="scientific">Lotharella globosa</name>
    <dbReference type="NCBI Taxonomy" id="91324"/>
    <lineage>
        <taxon>Eukaryota</taxon>
        <taxon>Sar</taxon>
        <taxon>Rhizaria</taxon>
        <taxon>Cercozoa</taxon>
        <taxon>Chlorarachniophyceae</taxon>
        <taxon>Lotharella</taxon>
    </lineage>
</organism>
<dbReference type="InterPro" id="IPR035965">
    <property type="entry name" value="PAS-like_dom_sf"/>
</dbReference>
<evidence type="ECO:0000313" key="5">
    <source>
        <dbReference type="EMBL" id="CAE0654796.1"/>
    </source>
</evidence>
<dbReference type="PANTHER" id="PTHR47429">
    <property type="entry name" value="PROTEIN TWIN LOV 1"/>
    <property type="match status" value="1"/>
</dbReference>
<evidence type="ECO:0000256" key="3">
    <source>
        <dbReference type="ARBA" id="ARBA00022991"/>
    </source>
</evidence>
<dbReference type="AlphaFoldDB" id="A0A7S3YKY4"/>
<keyword evidence="1" id="KW-0285">Flavoprotein</keyword>
<dbReference type="GO" id="GO:0005634">
    <property type="term" value="C:nucleus"/>
    <property type="evidence" value="ECO:0007669"/>
    <property type="project" value="TreeGrafter"/>
</dbReference>
<protein>
    <recommendedName>
        <fullName evidence="4">PAS domain-containing protein</fullName>
    </recommendedName>
</protein>
<keyword evidence="2" id="KW-0288">FMN</keyword>
<dbReference type="PANTHER" id="PTHR47429:SF2">
    <property type="entry name" value="PROTEIN TWIN LOV 1"/>
    <property type="match status" value="1"/>
</dbReference>
<dbReference type="SUPFAM" id="SSF55785">
    <property type="entry name" value="PYP-like sensor domain (PAS domain)"/>
    <property type="match status" value="1"/>
</dbReference>
<dbReference type="NCBIfam" id="TIGR00229">
    <property type="entry name" value="sensory_box"/>
    <property type="match status" value="1"/>
</dbReference>
<keyword evidence="3" id="KW-0157">Chromophore</keyword>
<name>A0A7S3YKY4_9EUKA</name>
<evidence type="ECO:0000256" key="1">
    <source>
        <dbReference type="ARBA" id="ARBA00022630"/>
    </source>
</evidence>
<dbReference type="EMBL" id="HBIV01009363">
    <property type="protein sequence ID" value="CAE0654796.1"/>
    <property type="molecule type" value="Transcribed_RNA"/>
</dbReference>
<proteinExistence type="predicted"/>
<dbReference type="CDD" id="cd00130">
    <property type="entry name" value="PAS"/>
    <property type="match status" value="1"/>
</dbReference>